<organism evidence="1 2">
    <name type="scientific">Synechococcus phage S-SRM01</name>
    <dbReference type="NCBI Taxonomy" id="2781608"/>
    <lineage>
        <taxon>Viruses</taxon>
        <taxon>Duplodnaviria</taxon>
        <taxon>Heunggongvirae</taxon>
        <taxon>Uroviricota</taxon>
        <taxon>Caudoviricetes</taxon>
        <taxon>Pantevenvirales</taxon>
        <taxon>Kyanoviridae</taxon>
        <taxon>Serangoonvirus</taxon>
        <taxon>Serangoonvirus essarone</taxon>
    </lineage>
</organism>
<evidence type="ECO:0000313" key="2">
    <source>
        <dbReference type="Proteomes" id="UP000664915"/>
    </source>
</evidence>
<reference evidence="1" key="1">
    <citation type="submission" date="2020-09" db="EMBL/GenBank/DDBJ databases">
        <authorList>
            <person name="Zhang D."/>
            <person name="Hatherill J.R."/>
            <person name="Ramirez J.F."/>
            <person name="Edinger B."/>
            <person name="Balarin R."/>
            <person name="Sullivan A."/>
            <person name="Humpal K.M."/>
            <person name="Guseva A."/>
            <person name="Butela K.A."/>
            <person name="Garlena R.A."/>
            <person name="Russell D.A."/>
            <person name="Pope W.H."/>
            <person name="Jacobs-Sera D."/>
            <person name="Hatfull G.F."/>
        </authorList>
    </citation>
    <scope>NUCLEOTIDE SEQUENCE</scope>
</reference>
<dbReference type="KEGG" id="vg:77946518"/>
<dbReference type="RefSeq" id="YP_010670323.1">
    <property type="nucleotide sequence ID" value="NC_070963.1"/>
</dbReference>
<dbReference type="GeneID" id="77946518"/>
<dbReference type="EMBL" id="MW015081">
    <property type="protein sequence ID" value="QPX48313.1"/>
    <property type="molecule type" value="Genomic_DNA"/>
</dbReference>
<accession>A0A879R2A4</accession>
<dbReference type="InterPro" id="IPR046163">
    <property type="entry name" value="DUF6165"/>
</dbReference>
<evidence type="ECO:0000313" key="1">
    <source>
        <dbReference type="EMBL" id="QPX48313.1"/>
    </source>
</evidence>
<dbReference type="Pfam" id="PF19662">
    <property type="entry name" value="DUF6165"/>
    <property type="match status" value="1"/>
</dbReference>
<name>A0A879R2A4_9CAUD</name>
<sequence>MKVAIPISVGELIDKITILQIKSQYTDNEYVLKELQDLIQIAKDLGVYNETYLHLLFAVNSVLWDVEDKLRELEKLEDFGLDFVELARSVYITNDKRSKIKRQINEETGSHYKEVKLY</sequence>
<protein>
    <submittedName>
        <fullName evidence="1">Uncharacterized protein</fullName>
    </submittedName>
</protein>
<proteinExistence type="predicted"/>
<dbReference type="Proteomes" id="UP000664915">
    <property type="component" value="Segment"/>
</dbReference>
<keyword evidence="2" id="KW-1185">Reference proteome</keyword>